<dbReference type="InterPro" id="IPR015915">
    <property type="entry name" value="Kelch-typ_b-propeller"/>
</dbReference>
<dbReference type="Proteomes" id="UP001642360">
    <property type="component" value="Unassembled WGS sequence"/>
</dbReference>
<comment type="subcellular location">
    <subcellularLocation>
        <location evidence="1">Nucleus</location>
    </subcellularLocation>
</comment>
<reference evidence="7 8" key="1">
    <citation type="submission" date="2024-02" db="EMBL/GenBank/DDBJ databases">
        <authorList>
            <person name="Vignale AGUSTIN F."/>
            <person name="Sosa J E."/>
            <person name="Modenutti C."/>
        </authorList>
    </citation>
    <scope>NUCLEOTIDE SEQUENCE [LARGE SCALE GENOMIC DNA]</scope>
</reference>
<keyword evidence="4" id="KW-0677">Repeat</keyword>
<dbReference type="SUPFAM" id="SSF117281">
    <property type="entry name" value="Kelch motif"/>
    <property type="match status" value="1"/>
</dbReference>
<evidence type="ECO:0000256" key="4">
    <source>
        <dbReference type="ARBA" id="ARBA00022737"/>
    </source>
</evidence>
<dbReference type="InterPro" id="IPR011498">
    <property type="entry name" value="Kelch_2"/>
</dbReference>
<organism evidence="7 8">
    <name type="scientific">Ilex paraguariensis</name>
    <name type="common">yerba mate</name>
    <dbReference type="NCBI Taxonomy" id="185542"/>
    <lineage>
        <taxon>Eukaryota</taxon>
        <taxon>Viridiplantae</taxon>
        <taxon>Streptophyta</taxon>
        <taxon>Embryophyta</taxon>
        <taxon>Tracheophyta</taxon>
        <taxon>Spermatophyta</taxon>
        <taxon>Magnoliopsida</taxon>
        <taxon>eudicotyledons</taxon>
        <taxon>Gunneridae</taxon>
        <taxon>Pentapetalae</taxon>
        <taxon>asterids</taxon>
        <taxon>campanulids</taxon>
        <taxon>Aquifoliales</taxon>
        <taxon>Aquifoliaceae</taxon>
        <taxon>Ilex</taxon>
    </lineage>
</organism>
<keyword evidence="2" id="KW-0285">Flavoprotein</keyword>
<dbReference type="EMBL" id="CAUOFW020003267">
    <property type="protein sequence ID" value="CAK9158900.1"/>
    <property type="molecule type" value="Genomic_DNA"/>
</dbReference>
<evidence type="ECO:0000313" key="7">
    <source>
        <dbReference type="EMBL" id="CAK9158900.1"/>
    </source>
</evidence>
<sequence length="197" mass="21843">MFGGLAKSGHLRLRSGDAYTIDLEDEKPQWRQLECGAFTGVGSQSAVVPPPRLDHVAVSMPCGRIIIFGGSIAGLHSPSQLFLLDPAEEKPSWRILNVPGQPPKFAWGHSTCVVGGSMLILFADMFPLMNDARLGLRKLTPSMVAVPLARIPSSSIVGRWLQFERYDADVAPEYRKKETCQKHDFFFFQEKKTSVQI</sequence>
<evidence type="ECO:0000256" key="1">
    <source>
        <dbReference type="ARBA" id="ARBA00004123"/>
    </source>
</evidence>
<dbReference type="Pfam" id="PF07646">
    <property type="entry name" value="Kelch_2"/>
    <property type="match status" value="1"/>
</dbReference>
<accession>A0ABC8SP50</accession>
<proteinExistence type="predicted"/>
<comment type="caution">
    <text evidence="7">The sequence shown here is derived from an EMBL/GenBank/DDBJ whole genome shotgun (WGS) entry which is preliminary data.</text>
</comment>
<evidence type="ECO:0000256" key="5">
    <source>
        <dbReference type="ARBA" id="ARBA00023108"/>
    </source>
</evidence>
<dbReference type="GO" id="GO:0048511">
    <property type="term" value="P:rhythmic process"/>
    <property type="evidence" value="ECO:0007669"/>
    <property type="project" value="UniProtKB-KW"/>
</dbReference>
<name>A0ABC8SP50_9AQUA</name>
<keyword evidence="6" id="KW-0539">Nucleus</keyword>
<evidence type="ECO:0000256" key="3">
    <source>
        <dbReference type="ARBA" id="ARBA00022643"/>
    </source>
</evidence>
<gene>
    <name evidence="7" type="ORF">ILEXP_LOCUS27564</name>
</gene>
<dbReference type="AlphaFoldDB" id="A0ABC8SP50"/>
<dbReference type="Gene3D" id="2.120.10.80">
    <property type="entry name" value="Kelch-type beta propeller"/>
    <property type="match status" value="1"/>
</dbReference>
<dbReference type="PANTHER" id="PTHR46175">
    <property type="entry name" value="BACTERIOOPSIN TRANSCRIPTIONAL ACTIVATOR"/>
    <property type="match status" value="1"/>
</dbReference>
<evidence type="ECO:0000256" key="6">
    <source>
        <dbReference type="ARBA" id="ARBA00023242"/>
    </source>
</evidence>
<protein>
    <submittedName>
        <fullName evidence="7">Uncharacterized protein</fullName>
    </submittedName>
</protein>
<dbReference type="PANTHER" id="PTHR46175:SF2">
    <property type="entry name" value="ADAGIO PROTEIN 3"/>
    <property type="match status" value="1"/>
</dbReference>
<dbReference type="GO" id="GO:0005634">
    <property type="term" value="C:nucleus"/>
    <property type="evidence" value="ECO:0007669"/>
    <property type="project" value="UniProtKB-SubCell"/>
</dbReference>
<evidence type="ECO:0000313" key="8">
    <source>
        <dbReference type="Proteomes" id="UP001642360"/>
    </source>
</evidence>
<keyword evidence="3" id="KW-0288">FMN</keyword>
<keyword evidence="5" id="KW-0090">Biological rhythms</keyword>
<keyword evidence="8" id="KW-1185">Reference proteome</keyword>
<evidence type="ECO:0000256" key="2">
    <source>
        <dbReference type="ARBA" id="ARBA00022630"/>
    </source>
</evidence>